<name>A0AAI9EAP4_9PEZI</name>
<protein>
    <submittedName>
        <fullName evidence="4">Leucine rich repeat domain</fullName>
    </submittedName>
</protein>
<dbReference type="InterPro" id="IPR050216">
    <property type="entry name" value="LRR_domain-containing"/>
</dbReference>
<keyword evidence="2" id="KW-0677">Repeat</keyword>
<dbReference type="SMART" id="SM00369">
    <property type="entry name" value="LRR_TYP"/>
    <property type="match status" value="2"/>
</dbReference>
<evidence type="ECO:0000256" key="3">
    <source>
        <dbReference type="SAM" id="MobiDB-lite"/>
    </source>
</evidence>
<evidence type="ECO:0000256" key="1">
    <source>
        <dbReference type="ARBA" id="ARBA00022614"/>
    </source>
</evidence>
<dbReference type="InterPro" id="IPR001611">
    <property type="entry name" value="Leu-rich_rpt"/>
</dbReference>
<gene>
    <name evidence="4" type="ORF">LECACI_7A004476</name>
</gene>
<feature type="compositionally biased region" description="Pro residues" evidence="3">
    <location>
        <begin position="1"/>
        <end position="16"/>
    </location>
</feature>
<dbReference type="Pfam" id="PF13855">
    <property type="entry name" value="LRR_8"/>
    <property type="match status" value="1"/>
</dbReference>
<comment type="caution">
    <text evidence="4">The sequence shown here is derived from an EMBL/GenBank/DDBJ whole genome shotgun (WGS) entry which is preliminary data.</text>
</comment>
<dbReference type="InterPro" id="IPR003591">
    <property type="entry name" value="Leu-rich_rpt_typical-subtyp"/>
</dbReference>
<dbReference type="AlphaFoldDB" id="A0AAI9EAP4"/>
<proteinExistence type="predicted"/>
<sequence length="523" mass="58536">MALPSSPPLLPEPDLPSSPAQLQPSSYLAIDSSSRKRHLSEYSSLSSDPLFSEDISEAETYSDNNRTKRKRLVRGPWWRLAQKRAVGSSTESLNGQNVRNLDSGVFMGSDLSEDSIDRVVTMQSACRSPDKKEWPYKASNKAVASQALPAAELIVHECVETGTESVDLSDLGMEHLDSEILSPLHQLIRYAHNDVMPPYEFTAFTPSIKLFLARNRISSLPPELFRLENITVLSLRNNELTELPPSIGRLRRLQELNIAGNNIALLPWELFPFFDCHGVHKRITVRPNPLIEAGICSQSFPLKTPFSASSQTLHLGDSDWEKMSYEAFKKHPLGLEPMDDSADLELRWRFGRLKRMHHLQNASRAGTKPHVCREELIHLISSAVRYFGPDGVPCHAANCEEMPWAPARAVNEPPPSFASYSAPSLFELALKTVQSNFQLDDLPCRLPPKVHIGLQKAHQGAHFGNQVCSTCGKSFVVPRAEWMEWWFHGSAQAGLTPESVLPFLRKACSWRCAQPSDIGEFRV</sequence>
<dbReference type="GO" id="GO:0005737">
    <property type="term" value="C:cytoplasm"/>
    <property type="evidence" value="ECO:0007669"/>
    <property type="project" value="TreeGrafter"/>
</dbReference>
<dbReference type="PANTHER" id="PTHR48051:SF1">
    <property type="entry name" value="RAS SUPPRESSOR PROTEIN 1"/>
    <property type="match status" value="1"/>
</dbReference>
<dbReference type="EMBL" id="CAVMBE010000025">
    <property type="protein sequence ID" value="CAK4012391.1"/>
    <property type="molecule type" value="Genomic_DNA"/>
</dbReference>
<dbReference type="PANTHER" id="PTHR48051">
    <property type="match status" value="1"/>
</dbReference>
<accession>A0AAI9EAP4</accession>
<reference evidence="4" key="1">
    <citation type="submission" date="2023-11" db="EMBL/GenBank/DDBJ databases">
        <authorList>
            <person name="Alioto T."/>
            <person name="Alioto T."/>
            <person name="Gomez Garrido J."/>
        </authorList>
    </citation>
    <scope>NUCLEOTIDE SEQUENCE</scope>
</reference>
<dbReference type="Proteomes" id="UP001296104">
    <property type="component" value="Unassembled WGS sequence"/>
</dbReference>
<evidence type="ECO:0000313" key="5">
    <source>
        <dbReference type="Proteomes" id="UP001296104"/>
    </source>
</evidence>
<dbReference type="Gene3D" id="3.80.10.10">
    <property type="entry name" value="Ribonuclease Inhibitor"/>
    <property type="match status" value="1"/>
</dbReference>
<feature type="region of interest" description="Disordered" evidence="3">
    <location>
        <begin position="1"/>
        <end position="34"/>
    </location>
</feature>
<feature type="compositionally biased region" description="Low complexity" evidence="3">
    <location>
        <begin position="17"/>
        <end position="26"/>
    </location>
</feature>
<evidence type="ECO:0000313" key="4">
    <source>
        <dbReference type="EMBL" id="CAK4012391.1"/>
    </source>
</evidence>
<dbReference type="SUPFAM" id="SSF52058">
    <property type="entry name" value="L domain-like"/>
    <property type="match status" value="1"/>
</dbReference>
<keyword evidence="1" id="KW-0433">Leucine-rich repeat</keyword>
<organism evidence="4 5">
    <name type="scientific">Lecanosticta acicola</name>
    <dbReference type="NCBI Taxonomy" id="111012"/>
    <lineage>
        <taxon>Eukaryota</taxon>
        <taxon>Fungi</taxon>
        <taxon>Dikarya</taxon>
        <taxon>Ascomycota</taxon>
        <taxon>Pezizomycotina</taxon>
        <taxon>Dothideomycetes</taxon>
        <taxon>Dothideomycetidae</taxon>
        <taxon>Mycosphaerellales</taxon>
        <taxon>Mycosphaerellaceae</taxon>
        <taxon>Lecanosticta</taxon>
    </lineage>
</organism>
<evidence type="ECO:0000256" key="2">
    <source>
        <dbReference type="ARBA" id="ARBA00022737"/>
    </source>
</evidence>
<keyword evidence="5" id="KW-1185">Reference proteome</keyword>
<dbReference type="InterPro" id="IPR032675">
    <property type="entry name" value="LRR_dom_sf"/>
</dbReference>